<feature type="transmembrane region" description="Helical" evidence="6">
    <location>
        <begin position="231"/>
        <end position="248"/>
    </location>
</feature>
<dbReference type="AlphaFoldDB" id="A0A2S2E494"/>
<evidence type="ECO:0000313" key="7">
    <source>
        <dbReference type="EMBL" id="AWL12471.1"/>
    </source>
</evidence>
<dbReference type="InterPro" id="IPR002781">
    <property type="entry name" value="TM_pro_TauE-like"/>
</dbReference>
<protein>
    <recommendedName>
        <fullName evidence="6">Probable membrane transporter protein</fullName>
    </recommendedName>
</protein>
<comment type="similarity">
    <text evidence="2 6">Belongs to the 4-toluene sulfonate uptake permease (TSUP) (TC 2.A.102) family.</text>
</comment>
<keyword evidence="4 6" id="KW-1133">Transmembrane helix</keyword>
<dbReference type="Proteomes" id="UP000245728">
    <property type="component" value="Chromosome"/>
</dbReference>
<keyword evidence="5 6" id="KW-0472">Membrane</keyword>
<feature type="transmembrane region" description="Helical" evidence="6">
    <location>
        <begin position="165"/>
        <end position="184"/>
    </location>
</feature>
<dbReference type="GO" id="GO:0005886">
    <property type="term" value="C:plasma membrane"/>
    <property type="evidence" value="ECO:0007669"/>
    <property type="project" value="UniProtKB-SubCell"/>
</dbReference>
<reference evidence="7 8" key="1">
    <citation type="submission" date="2018-05" db="EMBL/GenBank/DDBJ databases">
        <title>Salinimonas sp. HMF8227 Genome sequencing and assembly.</title>
        <authorList>
            <person name="Kang H."/>
            <person name="Kang J."/>
            <person name="Cha I."/>
            <person name="Kim H."/>
            <person name="Joh K."/>
        </authorList>
    </citation>
    <scope>NUCLEOTIDE SEQUENCE [LARGE SCALE GENOMIC DNA]</scope>
    <source>
        <strain evidence="7 8">HMF8227</strain>
    </source>
</reference>
<dbReference type="OrthoDB" id="8559161at2"/>
<dbReference type="EMBL" id="CP029347">
    <property type="protein sequence ID" value="AWL12471.1"/>
    <property type="molecule type" value="Genomic_DNA"/>
</dbReference>
<keyword evidence="3 6" id="KW-0812">Transmembrane</keyword>
<dbReference type="RefSeq" id="WP_109340043.1">
    <property type="nucleotide sequence ID" value="NZ_CP029347.1"/>
</dbReference>
<evidence type="ECO:0000256" key="5">
    <source>
        <dbReference type="ARBA" id="ARBA00023136"/>
    </source>
</evidence>
<dbReference type="Pfam" id="PF01925">
    <property type="entry name" value="TauE"/>
    <property type="match status" value="1"/>
</dbReference>
<keyword evidence="8" id="KW-1185">Reference proteome</keyword>
<name>A0A2S2E494_9ALTE</name>
<feature type="transmembrane region" description="Helical" evidence="6">
    <location>
        <begin position="199"/>
        <end position="219"/>
    </location>
</feature>
<evidence type="ECO:0000256" key="2">
    <source>
        <dbReference type="ARBA" id="ARBA00009142"/>
    </source>
</evidence>
<proteinExistence type="inferred from homology"/>
<organism evidence="7 8">
    <name type="scientific">Saliniradius amylolyticus</name>
    <dbReference type="NCBI Taxonomy" id="2183582"/>
    <lineage>
        <taxon>Bacteria</taxon>
        <taxon>Pseudomonadati</taxon>
        <taxon>Pseudomonadota</taxon>
        <taxon>Gammaproteobacteria</taxon>
        <taxon>Alteromonadales</taxon>
        <taxon>Alteromonadaceae</taxon>
        <taxon>Saliniradius</taxon>
    </lineage>
</organism>
<evidence type="ECO:0000313" key="8">
    <source>
        <dbReference type="Proteomes" id="UP000245728"/>
    </source>
</evidence>
<evidence type="ECO:0000256" key="1">
    <source>
        <dbReference type="ARBA" id="ARBA00004141"/>
    </source>
</evidence>
<evidence type="ECO:0000256" key="3">
    <source>
        <dbReference type="ARBA" id="ARBA00022692"/>
    </source>
</evidence>
<dbReference type="PANTHER" id="PTHR43701">
    <property type="entry name" value="MEMBRANE TRANSPORTER PROTEIN MJ0441-RELATED"/>
    <property type="match status" value="1"/>
</dbReference>
<dbReference type="InterPro" id="IPR051598">
    <property type="entry name" value="TSUP/Inactive_protease-like"/>
</dbReference>
<keyword evidence="6" id="KW-1003">Cell membrane</keyword>
<feature type="transmembrane region" description="Helical" evidence="6">
    <location>
        <begin position="42"/>
        <end position="59"/>
    </location>
</feature>
<feature type="transmembrane region" description="Helical" evidence="6">
    <location>
        <begin position="127"/>
        <end position="153"/>
    </location>
</feature>
<dbReference type="KEGG" id="salh:HMF8227_02001"/>
<evidence type="ECO:0000256" key="4">
    <source>
        <dbReference type="ARBA" id="ARBA00022989"/>
    </source>
</evidence>
<gene>
    <name evidence="7" type="ORF">HMF8227_02001</name>
</gene>
<dbReference type="PANTHER" id="PTHR43701:SF2">
    <property type="entry name" value="MEMBRANE TRANSPORTER PROTEIN YJNA-RELATED"/>
    <property type="match status" value="1"/>
</dbReference>
<feature type="transmembrane region" description="Helical" evidence="6">
    <location>
        <begin position="80"/>
        <end position="107"/>
    </location>
</feature>
<evidence type="ECO:0000256" key="6">
    <source>
        <dbReference type="RuleBase" id="RU363041"/>
    </source>
</evidence>
<sequence length="255" mass="26803">MQLALLAGSSIGVSLGVFGSGGSVLALPVLVYLAGQSPKEAVTGSLFIVTIISITTLLFSDSRRQIHWPNAVALGVPGIAGTYSGALLASLVSGAVQLAVFAILMLVSSSLMWRQQPKAAENNPAGLWLMVATGFLVGIFTGFAGVGGGFLLLPALVMIARLDFLRARATSLLLIAVNASVGFIKNSWLLNQQGSTLDWLVLISIATLGALGALIGQHYSARWPQQRLRKGFAVFLILLAGLVFWQTLPELMEVS</sequence>
<accession>A0A2S2E494</accession>
<comment type="subcellular location">
    <subcellularLocation>
        <location evidence="6">Cell membrane</location>
        <topology evidence="6">Multi-pass membrane protein</topology>
    </subcellularLocation>
    <subcellularLocation>
        <location evidence="1">Membrane</location>
        <topology evidence="1">Multi-pass membrane protein</topology>
    </subcellularLocation>
</comment>